<dbReference type="GO" id="GO:0071266">
    <property type="term" value="P:'de novo' L-methionine biosynthetic process"/>
    <property type="evidence" value="ECO:0007669"/>
    <property type="project" value="UniProtKB-ARBA"/>
</dbReference>
<feature type="compositionally biased region" description="Low complexity" evidence="12">
    <location>
        <begin position="990"/>
        <end position="1004"/>
    </location>
</feature>
<evidence type="ECO:0000256" key="1">
    <source>
        <dbReference type="ARBA" id="ARBA00004141"/>
    </source>
</evidence>
<dbReference type="InterPro" id="IPR054352">
    <property type="entry name" value="ACT_Aspartokinase"/>
</dbReference>
<dbReference type="PANTHER" id="PTHR21499">
    <property type="entry name" value="ASPARTATE KINASE"/>
    <property type="match status" value="1"/>
</dbReference>
<sequence>MPSTAPVPITPSAGTSVSASTASSSPSAECESQTEYSRTPTTNSRQYLASAPHLDALDGIAAGTATTAAIAKNNASNRPWIVQKYGGTSVGKFLPTISRTIAPEFLRRNRLAIVCSARSTGTKAGGTTSLLLAAAEQALSAEDDTPEASLSSSVASLSSARDGRASLSRNSSKTGVRTPADLQGVTAGLQATSLETLSQATQSSSDKTVDRIMREHIDAARLIVTKDAAALEQLELDIQDDCERLRDLLLAAKIIEEVSPRSKDMILSVGERLSCRLMVGALGDAGVPAELIGLETIIDAAFLEELSQRGTGTSVQAEGALEQSFYELLAARIGERVSQANATPVITGYFGNVPGSLLSQVGRGYTDLCAALCAVGLAAEELQIWKEVDGVFTADPRKVPTARLIPAITPEEASELTYYGSEVIHPFTMEQAIKRRVPIRIKNVENPTGLGTVIFPAQEIVPGSGDGTKLKQPETPSASGSSTPWGVSPDGAPFNVLVPAATPAARKLPTAVTIKDDVWVLNVHSNRKTLSHGFFARIFSTLDKHGIVVDLISTSEVHVSMALASGQPGLKRPRALDRVKSELASLGTVSVLREMAILSLVGTQMRHMVGVAGKMFSTLAEGNINIEMISQGANEINISCVIHQKSALKALNLIHYSVLELAVMTTFSAYASRFLSNGGGLSTGDPYQLARAGGGHGAEAFMASASSQSSLDASTNSDGLPDEQHGYAYGPRRAAGNVSQVLRGESGASLNLMGASRYGLASAHIQGGARSSKRHAPTGASRGDFLSAHDIAEVDVDQRQDEEEEVEADAAEWRRHHRLLPHLNDRQARVGGYGEEDGDTPSASVSASRIAGFQGFDEADEGDPFLREDAVQNAEDKGGKKTNSSTSTKKRRDVPTNQAHHRARGWLAHAESSIAAPLHHAVSSVPDPKGSRRVPASARALGRGLAGDDIYRDPDEASSSTSADEAPRSSGFERRPSGPFGSSHRESSADDSSSDALTSSTVSSPQIRSGEARESELERQGPHGHSVEHSSLREPLLSSEMASSSPSGSLPLPLPGAFRGSTTRQVAADIYAYPHPPAKSGWTPWATGNTAQWREWKDKGALLAWVLVMLFTVVIAGGAAIGAPSEGSSSGSPNRPSPYFTLTRSVPMLFLMALLSVGAAVANLFALRQVARIGGSHFLKSGLVGIPLCLTLGWAWAFAGSFIYDDEKWSGGAWSTVGLRFLSLVPVLAAVCFARGVWKRRFALSRTTAVLELSSRVVASHPALLILSLAQLGVFLLLSVPMISIFARLFLIGHFGRLGKSVAGVDKVWHTDASAKWMAWTTLGAWLWTWAALRGVQRVTVAGVVSHWYFHREESEDEREQDSQNDVYYDEESIPGPAPGDWLAAPGFADPANPPPPTQVDIVRASFARATGPALGTVLFAALVLSLARLAALIAATARSASRKLAYPRVPALLSPLAHAAAMLAGLSAVLKGVSDFALVYTGITNEPFWSSTRRAGRVARGVSVKGVMDGLIIHLMLDLFTLSLSLLSGLAGFLFSAHNLHVPADAPLVGLLCALVSYWTLRLCADVVGNAADTLFLCFAIDEAGGETHCKAAKEAFEKAADQLDTEGAFQA</sequence>
<evidence type="ECO:0000256" key="5">
    <source>
        <dbReference type="ARBA" id="ARBA00022679"/>
    </source>
</evidence>
<dbReference type="Gene3D" id="3.30.2130.10">
    <property type="entry name" value="VC0802-like"/>
    <property type="match status" value="1"/>
</dbReference>
<feature type="domain" description="ACT" evidence="14">
    <location>
        <begin position="600"/>
        <end position="666"/>
    </location>
</feature>
<dbReference type="GO" id="GO:0005829">
    <property type="term" value="C:cytosol"/>
    <property type="evidence" value="ECO:0007669"/>
    <property type="project" value="TreeGrafter"/>
</dbReference>
<feature type="region of interest" description="Disordered" evidence="12">
    <location>
        <begin position="1"/>
        <end position="44"/>
    </location>
</feature>
<dbReference type="InterPro" id="IPR001048">
    <property type="entry name" value="Asp/Glu/Uridylate_kinase"/>
</dbReference>
<dbReference type="GO" id="GO:0009090">
    <property type="term" value="P:homoserine biosynthetic process"/>
    <property type="evidence" value="ECO:0007669"/>
    <property type="project" value="TreeGrafter"/>
</dbReference>
<evidence type="ECO:0000256" key="3">
    <source>
        <dbReference type="ARBA" id="ARBA00010122"/>
    </source>
</evidence>
<feature type="transmembrane region" description="Helical" evidence="13">
    <location>
        <begin position="1264"/>
        <end position="1291"/>
    </location>
</feature>
<evidence type="ECO:0000256" key="10">
    <source>
        <dbReference type="ARBA" id="ARBA00022989"/>
    </source>
</evidence>
<dbReference type="GO" id="GO:0009089">
    <property type="term" value="P:lysine biosynthetic process via diaminopimelate"/>
    <property type="evidence" value="ECO:0007669"/>
    <property type="project" value="TreeGrafter"/>
</dbReference>
<dbReference type="FunFam" id="3.30.2130.10:FF:000001">
    <property type="entry name" value="Bifunctional aspartokinase/homoserine dehydrogenase"/>
    <property type="match status" value="1"/>
</dbReference>
<dbReference type="EMBL" id="CCYA01000252">
    <property type="protein sequence ID" value="CEH15001.1"/>
    <property type="molecule type" value="Genomic_DNA"/>
</dbReference>
<dbReference type="InterPro" id="IPR001341">
    <property type="entry name" value="Asp_kinase"/>
</dbReference>
<dbReference type="Gene3D" id="3.40.1160.10">
    <property type="entry name" value="Acetylglutamate kinase-like"/>
    <property type="match status" value="1"/>
</dbReference>
<feature type="transmembrane region" description="Helical" evidence="13">
    <location>
        <begin position="1543"/>
        <end position="1562"/>
    </location>
</feature>
<evidence type="ECO:0000256" key="8">
    <source>
        <dbReference type="ARBA" id="ARBA00022777"/>
    </source>
</evidence>
<comment type="subcellular location">
    <subcellularLocation>
        <location evidence="1">Membrane</location>
        <topology evidence="1">Multi-pass membrane protein</topology>
    </subcellularLocation>
</comment>
<feature type="region of interest" description="Disordered" evidence="12">
    <location>
        <begin position="944"/>
        <end position="1056"/>
    </location>
</feature>
<evidence type="ECO:0000256" key="7">
    <source>
        <dbReference type="ARBA" id="ARBA00022741"/>
    </source>
</evidence>
<evidence type="ECO:0000256" key="11">
    <source>
        <dbReference type="ARBA" id="ARBA00023136"/>
    </source>
</evidence>
<dbReference type="GO" id="GO:0022857">
    <property type="term" value="F:transmembrane transporter activity"/>
    <property type="evidence" value="ECO:0007669"/>
    <property type="project" value="InterPro"/>
</dbReference>
<dbReference type="GO" id="GO:0016020">
    <property type="term" value="C:membrane"/>
    <property type="evidence" value="ECO:0007669"/>
    <property type="project" value="UniProtKB-SubCell"/>
</dbReference>
<feature type="transmembrane region" description="Helical" evidence="13">
    <location>
        <begin position="1414"/>
        <end position="1438"/>
    </location>
</feature>
<dbReference type="InterPro" id="IPR045865">
    <property type="entry name" value="ACT-like_dom_sf"/>
</dbReference>
<keyword evidence="9" id="KW-0067">ATP-binding</keyword>
<proteinExistence type="inferred from homology"/>
<feature type="transmembrane region" description="Helical" evidence="13">
    <location>
        <begin position="1102"/>
        <end position="1125"/>
    </location>
</feature>
<feature type="compositionally biased region" description="Basic and acidic residues" evidence="12">
    <location>
        <begin position="1010"/>
        <end position="1032"/>
    </location>
</feature>
<evidence type="ECO:0000313" key="15">
    <source>
        <dbReference type="EMBL" id="CEH15001.1"/>
    </source>
</evidence>
<feature type="region of interest" description="Disordered" evidence="12">
    <location>
        <begin position="464"/>
        <end position="486"/>
    </location>
</feature>
<keyword evidence="11 13" id="KW-0472">Membrane</keyword>
<dbReference type="Pfam" id="PF22468">
    <property type="entry name" value="ACT_9"/>
    <property type="match status" value="1"/>
</dbReference>
<dbReference type="GO" id="GO:0009088">
    <property type="term" value="P:threonine biosynthetic process"/>
    <property type="evidence" value="ECO:0007669"/>
    <property type="project" value="UniProtKB-ARBA"/>
</dbReference>
<dbReference type="Proteomes" id="UP000054845">
    <property type="component" value="Unassembled WGS sequence"/>
</dbReference>
<feature type="region of interest" description="Disordered" evidence="12">
    <location>
        <begin position="161"/>
        <end position="182"/>
    </location>
</feature>
<dbReference type="SUPFAM" id="SSF53633">
    <property type="entry name" value="Carbamate kinase-like"/>
    <property type="match status" value="1"/>
</dbReference>
<dbReference type="InterPro" id="IPR007603">
    <property type="entry name" value="Choline_transptr-like"/>
</dbReference>
<feature type="compositionally biased region" description="Basic and acidic residues" evidence="12">
    <location>
        <begin position="965"/>
        <end position="976"/>
    </location>
</feature>
<dbReference type="STRING" id="401625.A0A0P1BGF9"/>
<comment type="similarity">
    <text evidence="3">Belongs to the aspartokinase family.</text>
</comment>
<dbReference type="SUPFAM" id="SSF55021">
    <property type="entry name" value="ACT-like"/>
    <property type="match status" value="2"/>
</dbReference>
<dbReference type="GO" id="GO:0004072">
    <property type="term" value="F:aspartate kinase activity"/>
    <property type="evidence" value="ECO:0007669"/>
    <property type="project" value="UniProtKB-EC"/>
</dbReference>
<name>A0A0P1BGF9_9BASI</name>
<keyword evidence="5" id="KW-0808">Transferase</keyword>
<dbReference type="FunFam" id="3.40.1160.10:FF:000023">
    <property type="entry name" value="Probable aspartokinase"/>
    <property type="match status" value="1"/>
</dbReference>
<evidence type="ECO:0000256" key="9">
    <source>
        <dbReference type="ARBA" id="ARBA00022840"/>
    </source>
</evidence>
<feature type="compositionally biased region" description="Low complexity" evidence="12">
    <location>
        <begin position="10"/>
        <end position="28"/>
    </location>
</feature>
<accession>A0A0P1BGF9</accession>
<evidence type="ECO:0000256" key="4">
    <source>
        <dbReference type="ARBA" id="ARBA00013059"/>
    </source>
</evidence>
<dbReference type="PANTHER" id="PTHR21499:SF59">
    <property type="entry name" value="ASPARTOKINASE"/>
    <property type="match status" value="1"/>
</dbReference>
<dbReference type="NCBIfam" id="TIGR00657">
    <property type="entry name" value="asp_kinases"/>
    <property type="match status" value="1"/>
</dbReference>
<evidence type="ECO:0000256" key="6">
    <source>
        <dbReference type="ARBA" id="ARBA00022692"/>
    </source>
</evidence>
<dbReference type="InterPro" id="IPR036393">
    <property type="entry name" value="AceGlu_kinase-like_sf"/>
</dbReference>
<feature type="compositionally biased region" description="Polar residues" evidence="12">
    <location>
        <begin position="30"/>
        <end position="44"/>
    </location>
</feature>
<feature type="compositionally biased region" description="Polar residues" evidence="12">
    <location>
        <begin position="474"/>
        <end position="485"/>
    </location>
</feature>
<feature type="region of interest" description="Disordered" evidence="12">
    <location>
        <begin position="769"/>
        <end position="789"/>
    </location>
</feature>
<dbReference type="OrthoDB" id="4323675at2759"/>
<evidence type="ECO:0000259" key="14">
    <source>
        <dbReference type="PROSITE" id="PS51671"/>
    </source>
</evidence>
<dbReference type="EC" id="2.7.2.4" evidence="4"/>
<keyword evidence="6 13" id="KW-0812">Transmembrane</keyword>
<feature type="transmembrane region" description="Helical" evidence="13">
    <location>
        <begin position="1145"/>
        <end position="1166"/>
    </location>
</feature>
<dbReference type="PROSITE" id="PS51671">
    <property type="entry name" value="ACT"/>
    <property type="match status" value="1"/>
</dbReference>
<evidence type="ECO:0000313" key="16">
    <source>
        <dbReference type="Proteomes" id="UP000054845"/>
    </source>
</evidence>
<feature type="region of interest" description="Disordered" evidence="12">
    <location>
        <begin position="871"/>
        <end position="905"/>
    </location>
</feature>
<protein>
    <recommendedName>
        <fullName evidence="4">aspartate kinase</fullName>
        <ecNumber evidence="4">2.7.2.4</ecNumber>
    </recommendedName>
</protein>
<feature type="transmembrane region" description="Helical" evidence="13">
    <location>
        <begin position="1450"/>
        <end position="1471"/>
    </location>
</feature>
<evidence type="ECO:0000256" key="2">
    <source>
        <dbReference type="ARBA" id="ARBA00007168"/>
    </source>
</evidence>
<dbReference type="Pfam" id="PF00696">
    <property type="entry name" value="AA_kinase"/>
    <property type="match status" value="1"/>
</dbReference>
<feature type="transmembrane region" description="Helical" evidence="13">
    <location>
        <begin position="1217"/>
        <end position="1238"/>
    </location>
</feature>
<reference evidence="15 16" key="1">
    <citation type="submission" date="2014-09" db="EMBL/GenBank/DDBJ databases">
        <authorList>
            <person name="Magalhaes I.L.F."/>
            <person name="Oliveira U."/>
            <person name="Santos F.R."/>
            <person name="Vidigal T.H.D.A."/>
            <person name="Brescovit A.D."/>
            <person name="Santos A.J."/>
        </authorList>
    </citation>
    <scope>NUCLEOTIDE SEQUENCE [LARGE SCALE GENOMIC DNA]</scope>
</reference>
<keyword evidence="10 13" id="KW-1133">Transmembrane helix</keyword>
<keyword evidence="8 15" id="KW-0418">Kinase</keyword>
<keyword evidence="16" id="KW-1185">Reference proteome</keyword>
<keyword evidence="7" id="KW-0547">Nucleotide-binding</keyword>
<evidence type="ECO:0000256" key="13">
    <source>
        <dbReference type="SAM" id="Phobius"/>
    </source>
</evidence>
<dbReference type="Pfam" id="PF04515">
    <property type="entry name" value="Choline_transpo"/>
    <property type="match status" value="1"/>
</dbReference>
<feature type="transmembrane region" description="Helical" evidence="13">
    <location>
        <begin position="1512"/>
        <end position="1536"/>
    </location>
</feature>
<feature type="transmembrane region" description="Helical" evidence="13">
    <location>
        <begin position="1178"/>
        <end position="1197"/>
    </location>
</feature>
<comment type="similarity">
    <text evidence="2">Belongs to the CTL (choline transporter-like) family.</text>
</comment>
<organism evidence="15 16">
    <name type="scientific">Ceraceosorus bombacis</name>
    <dbReference type="NCBI Taxonomy" id="401625"/>
    <lineage>
        <taxon>Eukaryota</taxon>
        <taxon>Fungi</taxon>
        <taxon>Dikarya</taxon>
        <taxon>Basidiomycota</taxon>
        <taxon>Ustilaginomycotina</taxon>
        <taxon>Exobasidiomycetes</taxon>
        <taxon>Ceraceosorales</taxon>
        <taxon>Ceraceosoraceae</taxon>
        <taxon>Ceraceosorus</taxon>
    </lineage>
</organism>
<feature type="compositionally biased region" description="Low complexity" evidence="12">
    <location>
        <begin position="1034"/>
        <end position="1056"/>
    </location>
</feature>
<evidence type="ECO:0000256" key="12">
    <source>
        <dbReference type="SAM" id="MobiDB-lite"/>
    </source>
</evidence>
<feature type="region of interest" description="Disordered" evidence="12">
    <location>
        <begin position="826"/>
        <end position="847"/>
    </location>
</feature>
<dbReference type="InterPro" id="IPR002912">
    <property type="entry name" value="ACT_dom"/>
</dbReference>
<dbReference type="GO" id="GO:0005524">
    <property type="term" value="F:ATP binding"/>
    <property type="evidence" value="ECO:0007669"/>
    <property type="project" value="UniProtKB-KW"/>
</dbReference>